<dbReference type="Proteomes" id="UP000694888">
    <property type="component" value="Unplaced"/>
</dbReference>
<name>A0ABM0ZY36_APLCA</name>
<keyword evidence="6 8" id="KW-0175">Coiled coil</keyword>
<keyword evidence="11" id="KW-1185">Reference proteome</keyword>
<feature type="compositionally biased region" description="Acidic residues" evidence="9">
    <location>
        <begin position="266"/>
        <end position="282"/>
    </location>
</feature>
<dbReference type="InterPro" id="IPR026139">
    <property type="entry name" value="GOLM1/CASC4"/>
</dbReference>
<dbReference type="RefSeq" id="XP_005096543.2">
    <property type="nucleotide sequence ID" value="XM_005096486.3"/>
</dbReference>
<accession>A0ABM0ZY36</accession>
<organism evidence="11 13">
    <name type="scientific">Aplysia californica</name>
    <name type="common">California sea hare</name>
    <dbReference type="NCBI Taxonomy" id="6500"/>
    <lineage>
        <taxon>Eukaryota</taxon>
        <taxon>Metazoa</taxon>
        <taxon>Spiralia</taxon>
        <taxon>Lophotrochozoa</taxon>
        <taxon>Mollusca</taxon>
        <taxon>Gastropoda</taxon>
        <taxon>Heterobranchia</taxon>
        <taxon>Euthyneura</taxon>
        <taxon>Tectipleura</taxon>
        <taxon>Aplysiida</taxon>
        <taxon>Aplysioidea</taxon>
        <taxon>Aplysiidae</taxon>
        <taxon>Aplysia</taxon>
    </lineage>
</organism>
<keyword evidence="3 10" id="KW-0812">Transmembrane</keyword>
<feature type="transmembrane region" description="Helical" evidence="10">
    <location>
        <begin position="16"/>
        <end position="33"/>
    </location>
</feature>
<feature type="compositionally biased region" description="Polar residues" evidence="9">
    <location>
        <begin position="233"/>
        <end position="252"/>
    </location>
</feature>
<evidence type="ECO:0000313" key="12">
    <source>
        <dbReference type="RefSeq" id="XP_005096543.2"/>
    </source>
</evidence>
<comment type="subcellular location">
    <subcellularLocation>
        <location evidence="1">Membrane</location>
        <topology evidence="1">Single-pass type II membrane protein</topology>
    </subcellularLocation>
</comment>
<dbReference type="RefSeq" id="XP_012936881.1">
    <property type="nucleotide sequence ID" value="XM_013081427.2"/>
</dbReference>
<evidence type="ECO:0000256" key="9">
    <source>
        <dbReference type="SAM" id="MobiDB-lite"/>
    </source>
</evidence>
<evidence type="ECO:0000256" key="6">
    <source>
        <dbReference type="ARBA" id="ARBA00023054"/>
    </source>
</evidence>
<dbReference type="GeneID" id="101861805"/>
<evidence type="ECO:0000256" key="1">
    <source>
        <dbReference type="ARBA" id="ARBA00004606"/>
    </source>
</evidence>
<evidence type="ECO:0000313" key="11">
    <source>
        <dbReference type="Proteomes" id="UP000694888"/>
    </source>
</evidence>
<dbReference type="PRINTS" id="PR02084">
    <property type="entry name" value="GOLM1CASC4"/>
</dbReference>
<evidence type="ECO:0000256" key="7">
    <source>
        <dbReference type="ARBA" id="ARBA00023136"/>
    </source>
</evidence>
<evidence type="ECO:0000256" key="2">
    <source>
        <dbReference type="ARBA" id="ARBA00007474"/>
    </source>
</evidence>
<evidence type="ECO:0000256" key="10">
    <source>
        <dbReference type="SAM" id="Phobius"/>
    </source>
</evidence>
<evidence type="ECO:0000256" key="4">
    <source>
        <dbReference type="ARBA" id="ARBA00022968"/>
    </source>
</evidence>
<protein>
    <submittedName>
        <fullName evidence="12 13">Golgi membrane protein 1 isoform X1</fullName>
    </submittedName>
</protein>
<reference evidence="12 13" key="1">
    <citation type="submission" date="2025-05" db="UniProtKB">
        <authorList>
            <consortium name="RefSeq"/>
        </authorList>
    </citation>
    <scope>IDENTIFICATION</scope>
</reference>
<keyword evidence="7 10" id="KW-0472">Membrane</keyword>
<evidence type="ECO:0000313" key="13">
    <source>
        <dbReference type="RefSeq" id="XP_012936881.1"/>
    </source>
</evidence>
<feature type="compositionally biased region" description="Low complexity" evidence="9">
    <location>
        <begin position="309"/>
        <end position="319"/>
    </location>
</feature>
<evidence type="ECO:0000256" key="3">
    <source>
        <dbReference type="ARBA" id="ARBA00022692"/>
    </source>
</evidence>
<keyword evidence="5 10" id="KW-1133">Transmembrane helix</keyword>
<comment type="similarity">
    <text evidence="2">Belongs to the GOLM family.</text>
</comment>
<keyword evidence="4" id="KW-0735">Signal-anchor</keyword>
<proteinExistence type="inferred from homology"/>
<gene>
    <name evidence="12 13" type="primary">LOC101861805</name>
</gene>
<feature type="compositionally biased region" description="Basic and acidic residues" evidence="9">
    <location>
        <begin position="298"/>
        <end position="308"/>
    </location>
</feature>
<evidence type="ECO:0000256" key="8">
    <source>
        <dbReference type="SAM" id="Coils"/>
    </source>
</evidence>
<feature type="coiled-coil region" evidence="8">
    <location>
        <begin position="67"/>
        <end position="115"/>
    </location>
</feature>
<sequence length="327" mass="35043">MVSSNRSQSPGRTPPFILVGLLVLVCFLAYNYWSLSSQNSDLVVELTSMQNRARDVSDENTQVKSSLDAIRQELSIAKKNLESVKAEVTEKTIQLDNEKQECANKQSELVNCQESLATCAQSLKVEQDEKVKIQGEKDAMQLALDAAKNAPKVCDMASCEGPVKEVVVVAAKLTGSQMIGDALAQAGLDAAKLLEGVIIPPPVPVKAEQPAQSVQNAPAPAPVENGPAVQVKSADNVTQQTTGAQNVTNGTSDLVFAPGTERKDAVEEEEGNEEELNEEEADVEKAEIESNGEEEKGEESNDNLKDSEAPAQQDQPAEQNLAVEEGQ</sequence>
<feature type="region of interest" description="Disordered" evidence="9">
    <location>
        <begin position="209"/>
        <end position="327"/>
    </location>
</feature>
<evidence type="ECO:0000256" key="5">
    <source>
        <dbReference type="ARBA" id="ARBA00022989"/>
    </source>
</evidence>